<evidence type="ECO:0000313" key="4">
    <source>
        <dbReference type="EMBL" id="KAI2647196.1"/>
    </source>
</evidence>
<dbReference type="Proteomes" id="UP000830375">
    <property type="component" value="Unassembled WGS sequence"/>
</dbReference>
<name>A0ABQ8L8Y7_LABRO</name>
<keyword evidence="1" id="KW-0863">Zinc-finger</keyword>
<proteinExistence type="predicted"/>
<dbReference type="SMART" id="SM00343">
    <property type="entry name" value="ZnF_C2HC"/>
    <property type="match status" value="1"/>
</dbReference>
<protein>
    <submittedName>
        <fullName evidence="4">Gag polyprotein</fullName>
    </submittedName>
</protein>
<feature type="compositionally biased region" description="Low complexity" evidence="2">
    <location>
        <begin position="179"/>
        <end position="196"/>
    </location>
</feature>
<keyword evidence="1" id="KW-0862">Zinc</keyword>
<dbReference type="InterPro" id="IPR001878">
    <property type="entry name" value="Znf_CCHC"/>
</dbReference>
<organism evidence="4 5">
    <name type="scientific">Labeo rohita</name>
    <name type="common">Indian major carp</name>
    <name type="synonym">Cyprinus rohita</name>
    <dbReference type="NCBI Taxonomy" id="84645"/>
    <lineage>
        <taxon>Eukaryota</taxon>
        <taxon>Metazoa</taxon>
        <taxon>Chordata</taxon>
        <taxon>Craniata</taxon>
        <taxon>Vertebrata</taxon>
        <taxon>Euteleostomi</taxon>
        <taxon>Actinopterygii</taxon>
        <taxon>Neopterygii</taxon>
        <taxon>Teleostei</taxon>
        <taxon>Ostariophysi</taxon>
        <taxon>Cypriniformes</taxon>
        <taxon>Cyprinidae</taxon>
        <taxon>Labeoninae</taxon>
        <taxon>Labeonini</taxon>
        <taxon>Labeo</taxon>
    </lineage>
</organism>
<evidence type="ECO:0000256" key="2">
    <source>
        <dbReference type="SAM" id="MobiDB-lite"/>
    </source>
</evidence>
<sequence>MSVWLLIQEKEDTTQTILVTRGARDHFGSSDQRFADRRGCVTARRLRRSPLPGFLRRQRSGSVFADKEGAYMFEDFGEDDFSPVKQSNVTFPMGRGGGPEKYHNERVSEITSRCYGRGRALNNVVDSAIGASVGPTASSTPITHPDAERVISPEALGSIISDLAQKIGESISASLNLAHQPSPVQHNPPSQSQHSSECMDASKLKVIVQQDSAPPPFFRGDKSDSFTIHEWEDMMCSYLNRMRCKTQTDVSDLMSRLAGKARDVVKPASTPAQSLPSVSHLNPNALPFSPDTSLRHMVGMMDRVLSLCTASLTLSGRIHASKTSDFKTNFSSACRVCRSKEHTTYSHCRRHRLCRHCLSPGHFKSDCPKAACPATPSDTAHPCDERGNMGDFNEKSLTDEADVQHVFVNSCKSLPEDKTVLYVGSQRVDGASELFYAPVTVCGCYTLKGLLDSGSMSCTLSEEGESKLQADGLLPHPQAIPSNVVLVGCGGLTIQPKCTYDLEIEVYGFKFVVPTLVVPGQRDEFIIGSNVIKCILQKMKSHDKYWELVSCCNSDPECEKFLELLSCISRWSGPQQPDKLGTVKLCQAVTVLPRREYLVWANANEDVTRGSSQSRQTAGRRKISDELQLHLAFRVSSFASFSRPTTARSAPKNILVGRVVTPMWGDRWVPMKILNPNPTAVTLRHNSKLADVSSCLAVEDLTVMQGLEPIVTFLIQITLKIPRPLILCSPLDIGLDTSMSTDDVSSILSSCDEWETGTECRATSFTEHLTSLISGDEEVFHSLLLTDLREHQHKDPVIARVLNFLPLPDTDSDGSGQEDAGSPTCSVPPQSDPTRSGCLTAQTYNDVCSYVAEIEPAEDPDDESNEAEELSQADCMFNISNVATCNDDRTASWMHSQLPSQQEPNLPRLAVPVADDNTVAGAGADPSPSFPNPVSNSVPVMQDPVADLNTADRYTTRFGRGIKPVRRLIESMVQLETLLGLDSGSAVIHA</sequence>
<evidence type="ECO:0000313" key="5">
    <source>
        <dbReference type="Proteomes" id="UP000830375"/>
    </source>
</evidence>
<comment type="caution">
    <text evidence="4">The sequence shown here is derived from an EMBL/GenBank/DDBJ whole genome shotgun (WGS) entry which is preliminary data.</text>
</comment>
<reference evidence="4 5" key="1">
    <citation type="submission" date="2022-01" db="EMBL/GenBank/DDBJ databases">
        <title>A high-quality chromosome-level genome assembly of rohu carp, Labeo rohita.</title>
        <authorList>
            <person name="Arick M.A. II"/>
            <person name="Hsu C.-Y."/>
            <person name="Magbanua Z."/>
            <person name="Pechanova O."/>
            <person name="Grover C."/>
            <person name="Miller E."/>
            <person name="Thrash A."/>
            <person name="Ezzel L."/>
            <person name="Alam S."/>
            <person name="Benzie J."/>
            <person name="Hamilton M."/>
            <person name="Karsi A."/>
            <person name="Lawrence M.L."/>
            <person name="Peterson D.G."/>
        </authorList>
    </citation>
    <scope>NUCLEOTIDE SEQUENCE [LARGE SCALE GENOMIC DNA]</scope>
    <source>
        <strain evidence="5">BAU-BD-2019</strain>
        <tissue evidence="4">Blood</tissue>
    </source>
</reference>
<accession>A0ABQ8L8Y7</accession>
<feature type="region of interest" description="Disordered" evidence="2">
    <location>
        <begin position="179"/>
        <end position="199"/>
    </location>
</feature>
<keyword evidence="5" id="KW-1185">Reference proteome</keyword>
<feature type="domain" description="CCHC-type" evidence="3">
    <location>
        <begin position="354"/>
        <end position="369"/>
    </location>
</feature>
<dbReference type="EMBL" id="JACTAM010000521">
    <property type="protein sequence ID" value="KAI2647196.1"/>
    <property type="molecule type" value="Genomic_DNA"/>
</dbReference>
<dbReference type="PROSITE" id="PS50158">
    <property type="entry name" value="ZF_CCHC"/>
    <property type="match status" value="1"/>
</dbReference>
<evidence type="ECO:0000259" key="3">
    <source>
        <dbReference type="PROSITE" id="PS50158"/>
    </source>
</evidence>
<feature type="compositionally biased region" description="Polar residues" evidence="2">
    <location>
        <begin position="823"/>
        <end position="838"/>
    </location>
</feature>
<evidence type="ECO:0000256" key="1">
    <source>
        <dbReference type="PROSITE-ProRule" id="PRU00047"/>
    </source>
</evidence>
<keyword evidence="1" id="KW-0479">Metal-binding</keyword>
<gene>
    <name evidence="4" type="ORF">H4Q32_026303</name>
</gene>
<feature type="region of interest" description="Disordered" evidence="2">
    <location>
        <begin position="809"/>
        <end position="838"/>
    </location>
</feature>